<keyword evidence="6 10" id="KW-0812">Transmembrane</keyword>
<dbReference type="PANTHER" id="PTHR33446:SF2">
    <property type="entry name" value="PROTEIN TONB"/>
    <property type="match status" value="1"/>
</dbReference>
<comment type="subcellular location">
    <subcellularLocation>
        <location evidence="1 10">Cell inner membrane</location>
        <topology evidence="1 10">Single-pass membrane protein</topology>
        <orientation evidence="1 10">Periplasmic side</orientation>
    </subcellularLocation>
</comment>
<evidence type="ECO:0000256" key="5">
    <source>
        <dbReference type="ARBA" id="ARBA00022519"/>
    </source>
</evidence>
<evidence type="ECO:0000313" key="14">
    <source>
        <dbReference type="Proteomes" id="UP000220629"/>
    </source>
</evidence>
<feature type="domain" description="TonB C-terminal" evidence="12">
    <location>
        <begin position="146"/>
        <end position="238"/>
    </location>
</feature>
<evidence type="ECO:0000256" key="6">
    <source>
        <dbReference type="ARBA" id="ARBA00022692"/>
    </source>
</evidence>
<evidence type="ECO:0000256" key="4">
    <source>
        <dbReference type="ARBA" id="ARBA00022475"/>
    </source>
</evidence>
<gene>
    <name evidence="13" type="ORF">CRM94_23690</name>
</gene>
<dbReference type="NCBIfam" id="TIGR01352">
    <property type="entry name" value="tonB_Cterm"/>
    <property type="match status" value="1"/>
</dbReference>
<dbReference type="InterPro" id="IPR003538">
    <property type="entry name" value="TonB"/>
</dbReference>
<dbReference type="GO" id="GO:0031992">
    <property type="term" value="F:energy transducer activity"/>
    <property type="evidence" value="ECO:0007669"/>
    <property type="project" value="InterPro"/>
</dbReference>
<keyword evidence="10" id="KW-0735">Signal-anchor</keyword>
<accession>A0A2A7S1V8</accession>
<keyword evidence="7 10" id="KW-0653">Protein transport</keyword>
<evidence type="ECO:0000256" key="3">
    <source>
        <dbReference type="ARBA" id="ARBA00022448"/>
    </source>
</evidence>
<name>A0A2A7S1V8_BURGA</name>
<dbReference type="SUPFAM" id="SSF74653">
    <property type="entry name" value="TolA/TonB C-terminal domain"/>
    <property type="match status" value="1"/>
</dbReference>
<feature type="region of interest" description="Disordered" evidence="11">
    <location>
        <begin position="67"/>
        <end position="142"/>
    </location>
</feature>
<evidence type="ECO:0000256" key="2">
    <source>
        <dbReference type="ARBA" id="ARBA00006555"/>
    </source>
</evidence>
<evidence type="ECO:0000256" key="8">
    <source>
        <dbReference type="ARBA" id="ARBA00022989"/>
    </source>
</evidence>
<dbReference type="Proteomes" id="UP000220629">
    <property type="component" value="Unassembled WGS sequence"/>
</dbReference>
<keyword evidence="5 10" id="KW-0997">Cell inner membrane</keyword>
<evidence type="ECO:0000256" key="11">
    <source>
        <dbReference type="SAM" id="MobiDB-lite"/>
    </source>
</evidence>
<protein>
    <recommendedName>
        <fullName evidence="10">Protein TonB</fullName>
    </recommendedName>
</protein>
<evidence type="ECO:0000256" key="9">
    <source>
        <dbReference type="ARBA" id="ARBA00023136"/>
    </source>
</evidence>
<dbReference type="InterPro" id="IPR037682">
    <property type="entry name" value="TonB_C"/>
</dbReference>
<dbReference type="GO" id="GO:0098797">
    <property type="term" value="C:plasma membrane protein complex"/>
    <property type="evidence" value="ECO:0007669"/>
    <property type="project" value="TreeGrafter"/>
</dbReference>
<dbReference type="Pfam" id="PF03544">
    <property type="entry name" value="TonB_C"/>
    <property type="match status" value="1"/>
</dbReference>
<dbReference type="InterPro" id="IPR006260">
    <property type="entry name" value="TonB/TolA_C"/>
</dbReference>
<dbReference type="GO" id="GO:0030288">
    <property type="term" value="C:outer membrane-bounded periplasmic space"/>
    <property type="evidence" value="ECO:0007669"/>
    <property type="project" value="InterPro"/>
</dbReference>
<dbReference type="GO" id="GO:0015031">
    <property type="term" value="P:protein transport"/>
    <property type="evidence" value="ECO:0007669"/>
    <property type="project" value="UniProtKB-UniRule"/>
</dbReference>
<dbReference type="InterPro" id="IPR051045">
    <property type="entry name" value="TonB-dependent_transducer"/>
</dbReference>
<organism evidence="13 14">
    <name type="scientific">Burkholderia gladioli</name>
    <name type="common">Pseudomonas marginata</name>
    <name type="synonym">Phytomonas marginata</name>
    <dbReference type="NCBI Taxonomy" id="28095"/>
    <lineage>
        <taxon>Bacteria</taxon>
        <taxon>Pseudomonadati</taxon>
        <taxon>Pseudomonadota</taxon>
        <taxon>Betaproteobacteria</taxon>
        <taxon>Burkholderiales</taxon>
        <taxon>Burkholderiaceae</taxon>
        <taxon>Burkholderia</taxon>
    </lineage>
</organism>
<reference evidence="14" key="1">
    <citation type="submission" date="2017-09" db="EMBL/GenBank/DDBJ databases">
        <title>FDA dAtabase for Regulatory Grade micrObial Sequences (FDA-ARGOS): Supporting development and validation of Infectious Disease Dx tests.</title>
        <authorList>
            <person name="Minogue T."/>
            <person name="Wolcott M."/>
            <person name="Wasieloski L."/>
            <person name="Aguilar W."/>
            <person name="Moore D."/>
            <person name="Tallon L."/>
            <person name="Sadzewicz L."/>
            <person name="Ott S."/>
            <person name="Zhao X."/>
            <person name="Nagaraj S."/>
            <person name="Vavikolanu K."/>
            <person name="Aluvathingal J."/>
            <person name="Nadendla S."/>
            <person name="Sichtig H."/>
        </authorList>
    </citation>
    <scope>NUCLEOTIDE SEQUENCE [LARGE SCALE GENOMIC DNA]</scope>
    <source>
        <strain evidence="14">FDAARGOS_390</strain>
    </source>
</reference>
<feature type="compositionally biased region" description="Pro residues" evidence="11">
    <location>
        <begin position="117"/>
        <end position="138"/>
    </location>
</feature>
<comment type="similarity">
    <text evidence="2 10">Belongs to the TonB family.</text>
</comment>
<comment type="caution">
    <text evidence="13">The sequence shown here is derived from an EMBL/GenBank/DDBJ whole genome shotgun (WGS) entry which is preliminary data.</text>
</comment>
<comment type="function">
    <text evidence="10">Interacts with outer membrane receptor proteins that carry out high-affinity binding and energy dependent uptake into the periplasmic space of specific substrates. It could act to transduce energy from the cytoplasmic membrane to specific energy-requiring processes in the outer membrane, resulting in the release into the periplasm of ligands bound by these outer membrane proteins.</text>
</comment>
<dbReference type="AlphaFoldDB" id="A0A2A7S1V8"/>
<dbReference type="PANTHER" id="PTHR33446">
    <property type="entry name" value="PROTEIN TONB-RELATED"/>
    <property type="match status" value="1"/>
</dbReference>
<dbReference type="PRINTS" id="PR01374">
    <property type="entry name" value="TONBPROTEIN"/>
</dbReference>
<dbReference type="GO" id="GO:0055085">
    <property type="term" value="P:transmembrane transport"/>
    <property type="evidence" value="ECO:0007669"/>
    <property type="project" value="InterPro"/>
</dbReference>
<proteinExistence type="inferred from homology"/>
<evidence type="ECO:0000256" key="10">
    <source>
        <dbReference type="RuleBase" id="RU362123"/>
    </source>
</evidence>
<dbReference type="PROSITE" id="PS52015">
    <property type="entry name" value="TONB_CTD"/>
    <property type="match status" value="1"/>
</dbReference>
<dbReference type="EMBL" id="PDDY01000004">
    <property type="protein sequence ID" value="PEH37528.1"/>
    <property type="molecule type" value="Genomic_DNA"/>
</dbReference>
<dbReference type="GO" id="GO:0015891">
    <property type="term" value="P:siderophore transport"/>
    <property type="evidence" value="ECO:0007669"/>
    <property type="project" value="InterPro"/>
</dbReference>
<keyword evidence="9 10" id="KW-0472">Membrane</keyword>
<evidence type="ECO:0000256" key="1">
    <source>
        <dbReference type="ARBA" id="ARBA00004383"/>
    </source>
</evidence>
<evidence type="ECO:0000313" key="13">
    <source>
        <dbReference type="EMBL" id="PEH37528.1"/>
    </source>
</evidence>
<keyword evidence="3 10" id="KW-0813">Transport</keyword>
<dbReference type="RefSeq" id="WP_096750453.1">
    <property type="nucleotide sequence ID" value="NZ_CADEPO010000035.1"/>
</dbReference>
<sequence>MQASTSIPTGPAPVAPRFNRRLVTAAVIVVLGHAALITVALLMPPKELPQPKLESTMTVQLISQPAPTPVAVESKPTPQPPKPVDKPKVMPKPVLKPKPAPLPVAAAPSEHAIEAPEPTPAPPAPPAPPTPAAPPAPRPTLAIAAPAAGPKISCQIIEPTYPTLSRRRGETGAVSIYFEVSVGGQIEKAHVTKSSDFPRLDAAALDAINASSCKPYIENGQPVRARYTQVMKFNLDGE</sequence>
<evidence type="ECO:0000259" key="12">
    <source>
        <dbReference type="PROSITE" id="PS52015"/>
    </source>
</evidence>
<feature type="transmembrane region" description="Helical" evidence="10">
    <location>
        <begin position="22"/>
        <end position="43"/>
    </location>
</feature>
<evidence type="ECO:0000256" key="7">
    <source>
        <dbReference type="ARBA" id="ARBA00022927"/>
    </source>
</evidence>
<dbReference type="Gene3D" id="3.30.1150.10">
    <property type="match status" value="1"/>
</dbReference>
<keyword evidence="8 10" id="KW-1133">Transmembrane helix</keyword>
<keyword evidence="4 10" id="KW-1003">Cell membrane</keyword>